<accession>A0A5N6KPG0</accession>
<comment type="caution">
    <text evidence="1">The sequence shown here is derived from an EMBL/GenBank/DDBJ whole genome shotgun (WGS) entry which is preliminary data.</text>
</comment>
<proteinExistence type="predicted"/>
<keyword evidence="2" id="KW-1185">Reference proteome</keyword>
<dbReference type="Proteomes" id="UP000326757">
    <property type="component" value="Unassembled WGS sequence"/>
</dbReference>
<organism evidence="1 2">
    <name type="scientific">Monilinia laxa</name>
    <name type="common">Brown rot fungus</name>
    <name type="synonym">Sclerotinia laxa</name>
    <dbReference type="NCBI Taxonomy" id="61186"/>
    <lineage>
        <taxon>Eukaryota</taxon>
        <taxon>Fungi</taxon>
        <taxon>Dikarya</taxon>
        <taxon>Ascomycota</taxon>
        <taxon>Pezizomycotina</taxon>
        <taxon>Leotiomycetes</taxon>
        <taxon>Helotiales</taxon>
        <taxon>Sclerotiniaceae</taxon>
        <taxon>Monilinia</taxon>
    </lineage>
</organism>
<evidence type="ECO:0000313" key="1">
    <source>
        <dbReference type="EMBL" id="KAB8304999.1"/>
    </source>
</evidence>
<protein>
    <submittedName>
        <fullName evidence="1">Uncharacterized protein</fullName>
    </submittedName>
</protein>
<name>A0A5N6KPG0_MONLA</name>
<dbReference type="AlphaFoldDB" id="A0A5N6KPG0"/>
<sequence>MQRTHAFILNFHRTLAPYNRTDLLIALPELFSRSCLSCPQSVFQGFVIQFFYVSLVLMSLKCKKSSSQLTDLSR</sequence>
<dbReference type="EMBL" id="VIGI01000001">
    <property type="protein sequence ID" value="KAB8304999.1"/>
    <property type="molecule type" value="Genomic_DNA"/>
</dbReference>
<evidence type="ECO:0000313" key="2">
    <source>
        <dbReference type="Proteomes" id="UP000326757"/>
    </source>
</evidence>
<gene>
    <name evidence="1" type="ORF">EYC80_004306</name>
</gene>
<reference evidence="1 2" key="1">
    <citation type="submission" date="2019-06" db="EMBL/GenBank/DDBJ databases">
        <title>Genome Sequence of the Brown Rot Fungal Pathogen Monilinia laxa.</title>
        <authorList>
            <person name="De Miccolis Angelini R.M."/>
            <person name="Landi L."/>
            <person name="Abate D."/>
            <person name="Pollastro S."/>
            <person name="Romanazzi G."/>
            <person name="Faretra F."/>
        </authorList>
    </citation>
    <scope>NUCLEOTIDE SEQUENCE [LARGE SCALE GENOMIC DNA]</scope>
    <source>
        <strain evidence="1 2">Mlax316</strain>
    </source>
</reference>